<evidence type="ECO:0000256" key="5">
    <source>
        <dbReference type="ARBA" id="ARBA00022989"/>
    </source>
</evidence>
<dbReference type="AlphaFoldDB" id="A0A340WH68"/>
<accession>A0A340WH68</accession>
<comment type="catalytic activity">
    <reaction evidence="10">
        <text>12-octadecanoyloxy-octadecanoate + H2O = 12-hydroxyoctadecanoate + octadecanoate + H(+)</text>
        <dbReference type="Rhea" id="RHEA:52080"/>
        <dbReference type="ChEBI" id="CHEBI:15377"/>
        <dbReference type="ChEBI" id="CHEBI:15378"/>
        <dbReference type="ChEBI" id="CHEBI:25629"/>
        <dbReference type="ChEBI" id="CHEBI:84201"/>
        <dbReference type="ChEBI" id="CHEBI:136330"/>
    </reaction>
    <physiologicalReaction direction="left-to-right" evidence="10">
        <dbReference type="Rhea" id="RHEA:52081"/>
    </physiologicalReaction>
</comment>
<organism evidence="19 20">
    <name type="scientific">Lipotes vexillifer</name>
    <name type="common">Yangtze river dolphin</name>
    <dbReference type="NCBI Taxonomy" id="118797"/>
    <lineage>
        <taxon>Eukaryota</taxon>
        <taxon>Metazoa</taxon>
        <taxon>Chordata</taxon>
        <taxon>Craniata</taxon>
        <taxon>Vertebrata</taxon>
        <taxon>Euteleostomi</taxon>
        <taxon>Mammalia</taxon>
        <taxon>Eutheria</taxon>
        <taxon>Laurasiatheria</taxon>
        <taxon>Artiodactyla</taxon>
        <taxon>Whippomorpha</taxon>
        <taxon>Cetacea</taxon>
        <taxon>Odontoceti</taxon>
        <taxon>Lipotidae</taxon>
        <taxon>Lipotes</taxon>
    </lineage>
</organism>
<evidence type="ECO:0000256" key="15">
    <source>
        <dbReference type="ARBA" id="ARBA00049322"/>
    </source>
</evidence>
<evidence type="ECO:0000256" key="18">
    <source>
        <dbReference type="SAM" id="Phobius"/>
    </source>
</evidence>
<dbReference type="Pfam" id="PF04750">
    <property type="entry name" value="Far-17a_AIG1"/>
    <property type="match status" value="1"/>
</dbReference>
<feature type="transmembrane region" description="Helical" evidence="18">
    <location>
        <begin position="205"/>
        <end position="223"/>
    </location>
</feature>
<evidence type="ECO:0000256" key="10">
    <source>
        <dbReference type="ARBA" id="ARBA00048680"/>
    </source>
</evidence>
<evidence type="ECO:0000256" key="4">
    <source>
        <dbReference type="ARBA" id="ARBA00022692"/>
    </source>
</evidence>
<evidence type="ECO:0000256" key="2">
    <source>
        <dbReference type="ARBA" id="ARBA00004127"/>
    </source>
</evidence>
<comment type="catalytic activity">
    <reaction evidence="14">
        <text>13-(9Z-octadecenoyloxy)-octadecanoate + H2O = 13-hydroxy-octadecanoate + (9Z)-octadecenoate + H(+)</text>
        <dbReference type="Rhea" id="RHEA:52064"/>
        <dbReference type="ChEBI" id="CHEBI:15377"/>
        <dbReference type="ChEBI" id="CHEBI:15378"/>
        <dbReference type="ChEBI" id="CHEBI:30823"/>
        <dbReference type="ChEBI" id="CHEBI:136303"/>
        <dbReference type="ChEBI" id="CHEBI:136304"/>
    </reaction>
    <physiologicalReaction direction="left-to-right" evidence="14">
        <dbReference type="Rhea" id="RHEA:52065"/>
    </physiologicalReaction>
</comment>
<feature type="region of interest" description="Disordered" evidence="17">
    <location>
        <begin position="338"/>
        <end position="357"/>
    </location>
</feature>
<dbReference type="FunCoup" id="A0A340WH68">
    <property type="interactions" value="33"/>
</dbReference>
<evidence type="ECO:0000313" key="20">
    <source>
        <dbReference type="RefSeq" id="XP_007446479.1"/>
    </source>
</evidence>
<dbReference type="RefSeq" id="XP_007446479.1">
    <property type="nucleotide sequence ID" value="XM_007446417.1"/>
</dbReference>
<dbReference type="Proteomes" id="UP000265300">
    <property type="component" value="Unplaced"/>
</dbReference>
<dbReference type="InParanoid" id="A0A340WH68"/>
<keyword evidence="6 18" id="KW-0472">Membrane</keyword>
<dbReference type="PANTHER" id="PTHR10989">
    <property type="entry name" value="ANDROGEN-INDUCED PROTEIN 1-RELATED"/>
    <property type="match status" value="1"/>
</dbReference>
<feature type="transmembrane region" description="Helical" evidence="18">
    <location>
        <begin position="174"/>
        <end position="193"/>
    </location>
</feature>
<comment type="catalytic activity">
    <reaction evidence="11">
        <text>12-(9Z-octadecenoyloxy)-octadecanoate + H2O = 12-hydroxyoctadecanoate + (9Z)-octadecenoate + H(+)</text>
        <dbReference type="Rhea" id="RHEA:52060"/>
        <dbReference type="ChEBI" id="CHEBI:15377"/>
        <dbReference type="ChEBI" id="CHEBI:15378"/>
        <dbReference type="ChEBI" id="CHEBI:30823"/>
        <dbReference type="ChEBI" id="CHEBI:84201"/>
        <dbReference type="ChEBI" id="CHEBI:136302"/>
    </reaction>
    <physiologicalReaction direction="left-to-right" evidence="11">
        <dbReference type="Rhea" id="RHEA:52061"/>
    </physiologicalReaction>
</comment>
<name>A0A340WH68_LIPVE</name>
<evidence type="ECO:0000256" key="11">
    <source>
        <dbReference type="ARBA" id="ARBA00048701"/>
    </source>
</evidence>
<evidence type="ECO:0000313" key="19">
    <source>
        <dbReference type="Proteomes" id="UP000265300"/>
    </source>
</evidence>
<evidence type="ECO:0000256" key="8">
    <source>
        <dbReference type="ARBA" id="ARBA00047427"/>
    </source>
</evidence>
<reference evidence="20" key="1">
    <citation type="submission" date="2025-08" db="UniProtKB">
        <authorList>
            <consortium name="RefSeq"/>
        </authorList>
    </citation>
    <scope>IDENTIFICATION</scope>
</reference>
<comment type="catalytic activity">
    <reaction evidence="12">
        <text>9-(9Z-octadecenoyloxy)-octadecanoate + H2O = 9-hydroxy-octadecanoate + (9Z)-octadecenoate + H(+)</text>
        <dbReference type="Rhea" id="RHEA:52048"/>
        <dbReference type="ChEBI" id="CHEBI:15377"/>
        <dbReference type="ChEBI" id="CHEBI:15378"/>
        <dbReference type="ChEBI" id="CHEBI:30823"/>
        <dbReference type="ChEBI" id="CHEBI:136282"/>
        <dbReference type="ChEBI" id="CHEBI:136286"/>
    </reaction>
    <physiologicalReaction direction="left-to-right" evidence="12">
        <dbReference type="Rhea" id="RHEA:52049"/>
    </physiologicalReaction>
</comment>
<dbReference type="PANTHER" id="PTHR10989:SF17">
    <property type="entry name" value="ANDROGEN-DEPENDENT TFPI-REGULATING PROTEIN"/>
    <property type="match status" value="1"/>
</dbReference>
<comment type="catalytic activity">
    <reaction evidence="9">
        <text>9-hexadecanoyloxy-octadecanoate + H2O = 9-hydroxy-octadecanoate + hexadecanoate + H(+)</text>
        <dbReference type="Rhea" id="RHEA:52052"/>
        <dbReference type="ChEBI" id="CHEBI:7896"/>
        <dbReference type="ChEBI" id="CHEBI:15377"/>
        <dbReference type="ChEBI" id="CHEBI:15378"/>
        <dbReference type="ChEBI" id="CHEBI:83670"/>
        <dbReference type="ChEBI" id="CHEBI:136286"/>
    </reaction>
    <physiologicalReaction direction="left-to-right" evidence="9">
        <dbReference type="Rhea" id="RHEA:52053"/>
    </physiologicalReaction>
</comment>
<comment type="subcellular location">
    <subcellularLocation>
        <location evidence="2">Endomembrane system</location>
        <topology evidence="2">Multi-pass membrane protein</topology>
    </subcellularLocation>
</comment>
<comment type="catalytic activity">
    <reaction evidence="8">
        <text>13-octadecanoyloxy-octadecanoate + H2O = 13-hydroxy-octadecanoate + octadecanoate + H(+)</text>
        <dbReference type="Rhea" id="RHEA:52084"/>
        <dbReference type="ChEBI" id="CHEBI:15377"/>
        <dbReference type="ChEBI" id="CHEBI:15378"/>
        <dbReference type="ChEBI" id="CHEBI:25629"/>
        <dbReference type="ChEBI" id="CHEBI:136304"/>
        <dbReference type="ChEBI" id="CHEBI:136335"/>
    </reaction>
    <physiologicalReaction direction="left-to-right" evidence="8">
        <dbReference type="Rhea" id="RHEA:52085"/>
    </physiologicalReaction>
</comment>
<evidence type="ECO:0000256" key="14">
    <source>
        <dbReference type="ARBA" id="ARBA00049296"/>
    </source>
</evidence>
<keyword evidence="5 18" id="KW-1133">Transmembrane helix</keyword>
<proteinExistence type="inferred from homology"/>
<evidence type="ECO:0000256" key="3">
    <source>
        <dbReference type="ARBA" id="ARBA00009300"/>
    </source>
</evidence>
<evidence type="ECO:0000256" key="6">
    <source>
        <dbReference type="ARBA" id="ARBA00023136"/>
    </source>
</evidence>
<comment type="catalytic activity">
    <reaction evidence="15">
        <text>13-(9Z-hexadecenoyloxy)-octadecanoate + H2O = 13-hydroxy-octadecanoate + (9Z)-hexadecenoate + H(+)</text>
        <dbReference type="Rhea" id="RHEA:52076"/>
        <dbReference type="ChEBI" id="CHEBI:15377"/>
        <dbReference type="ChEBI" id="CHEBI:15378"/>
        <dbReference type="ChEBI" id="CHEBI:32372"/>
        <dbReference type="ChEBI" id="CHEBI:136304"/>
        <dbReference type="ChEBI" id="CHEBI:136315"/>
    </reaction>
    <physiologicalReaction direction="left-to-right" evidence="15">
        <dbReference type="Rhea" id="RHEA:52077"/>
    </physiologicalReaction>
</comment>
<keyword evidence="19" id="KW-1185">Reference proteome</keyword>
<evidence type="ECO:0000256" key="12">
    <source>
        <dbReference type="ARBA" id="ARBA00048800"/>
    </source>
</evidence>
<evidence type="ECO:0000256" key="7">
    <source>
        <dbReference type="ARBA" id="ARBA00047368"/>
    </source>
</evidence>
<dbReference type="GeneID" id="103075314"/>
<dbReference type="KEGG" id="lve:103075314"/>
<feature type="transmembrane region" description="Helical" evidence="18">
    <location>
        <begin position="134"/>
        <end position="154"/>
    </location>
</feature>
<feature type="transmembrane region" description="Helical" evidence="18">
    <location>
        <begin position="229"/>
        <end position="258"/>
    </location>
</feature>
<protein>
    <submittedName>
        <fullName evidence="20">Androgen-dependent TFPI-regulating protein</fullName>
    </submittedName>
</protein>
<feature type="transmembrane region" description="Helical" evidence="18">
    <location>
        <begin position="94"/>
        <end position="113"/>
    </location>
</feature>
<comment type="catalytic activity">
    <reaction evidence="13">
        <text>9-octadecanoyloxy-octadecanoate + H2O = 9-hydroxy-octadecanoate + octadecanoate + H(+)</text>
        <dbReference type="Rhea" id="RHEA:52096"/>
        <dbReference type="ChEBI" id="CHEBI:15377"/>
        <dbReference type="ChEBI" id="CHEBI:15378"/>
        <dbReference type="ChEBI" id="CHEBI:25629"/>
        <dbReference type="ChEBI" id="CHEBI:136286"/>
        <dbReference type="ChEBI" id="CHEBI:136373"/>
    </reaction>
    <physiologicalReaction direction="left-to-right" evidence="13">
        <dbReference type="Rhea" id="RHEA:52097"/>
    </physiologicalReaction>
</comment>
<dbReference type="OrthoDB" id="1898221at2759"/>
<comment type="similarity">
    <text evidence="3">Belongs to the AIG1 family.</text>
</comment>
<comment type="catalytic activity">
    <reaction evidence="7">
        <text>12-hexadecanoyloxy-octadecanoate + H2O = 12-hydroxyoctadecanoate + hexadecanoate + H(+)</text>
        <dbReference type="Rhea" id="RHEA:52056"/>
        <dbReference type="ChEBI" id="CHEBI:7896"/>
        <dbReference type="ChEBI" id="CHEBI:15377"/>
        <dbReference type="ChEBI" id="CHEBI:15378"/>
        <dbReference type="ChEBI" id="CHEBI:83677"/>
        <dbReference type="ChEBI" id="CHEBI:84201"/>
    </reaction>
    <physiologicalReaction direction="left-to-right" evidence="7">
        <dbReference type="Rhea" id="RHEA:52057"/>
    </physiologicalReaction>
</comment>
<feature type="transmembrane region" description="Helical" evidence="18">
    <location>
        <begin position="56"/>
        <end position="74"/>
    </location>
</feature>
<evidence type="ECO:0000256" key="1">
    <source>
        <dbReference type="ARBA" id="ARBA00000923"/>
    </source>
</evidence>
<dbReference type="InterPro" id="IPR006838">
    <property type="entry name" value="ADTRP_AIG1"/>
</dbReference>
<sequence>MLELSIPEGCVTQFCFSGLACHGTSAVICGSTPEGSYSEAVTVPWSELAMTRTSTCIYHFLVLSWYIFLSFYISQQGEDRRKSKVFLNGGQWKYLTFLNLFLQAIFYGVACLEDVLKRAKGKKVIKFITAFRDVLFTTLAFPISAFVFLLFWILFLYDRELIYPKALDGIFPVWLNHAMHTSILPFSLEEVILRPHCYPLKKKGLALLAVASLAYVSRVLWIYSETGTWVYPVFAKLSPVGLAAFSLSYIFSVGIYLFGEKLNHWKWGNVNMPLDPNEQTGWHQHVDPHLHHAYVNVHVNDGHYLSCLVEKGVGNDGQIYPLSTSSCVMSVGEDEEEIEKGNNKECYQESDVNLESV</sequence>
<comment type="catalytic activity">
    <reaction evidence="16">
        <text>12-(9Z-hexadecenoyloxy)-octadecanoate + H2O = 12-hydroxyoctadecanoate + (9Z)-hexadecenoate + H(+)</text>
        <dbReference type="Rhea" id="RHEA:52072"/>
        <dbReference type="ChEBI" id="CHEBI:15377"/>
        <dbReference type="ChEBI" id="CHEBI:15378"/>
        <dbReference type="ChEBI" id="CHEBI:32372"/>
        <dbReference type="ChEBI" id="CHEBI:84201"/>
        <dbReference type="ChEBI" id="CHEBI:136312"/>
    </reaction>
    <physiologicalReaction direction="left-to-right" evidence="16">
        <dbReference type="Rhea" id="RHEA:52073"/>
    </physiologicalReaction>
</comment>
<evidence type="ECO:0000256" key="9">
    <source>
        <dbReference type="ARBA" id="ARBA00047863"/>
    </source>
</evidence>
<dbReference type="GO" id="GO:0016020">
    <property type="term" value="C:membrane"/>
    <property type="evidence" value="ECO:0007669"/>
    <property type="project" value="InterPro"/>
</dbReference>
<keyword evidence="4 18" id="KW-0812">Transmembrane</keyword>
<evidence type="ECO:0000256" key="16">
    <source>
        <dbReference type="ARBA" id="ARBA00049428"/>
    </source>
</evidence>
<comment type="catalytic activity">
    <reaction evidence="1">
        <text>9-(9Z-hexadecenoyloxy)-octadecanoate + H2O = (9Z)-hexadecenoate + 9-hydroxy-octadecanoate + H(+)</text>
        <dbReference type="Rhea" id="RHEA:52068"/>
        <dbReference type="ChEBI" id="CHEBI:15377"/>
        <dbReference type="ChEBI" id="CHEBI:15378"/>
        <dbReference type="ChEBI" id="CHEBI:32372"/>
        <dbReference type="ChEBI" id="CHEBI:136286"/>
        <dbReference type="ChEBI" id="CHEBI:136309"/>
    </reaction>
    <physiologicalReaction direction="left-to-right" evidence="1">
        <dbReference type="Rhea" id="RHEA:52069"/>
    </physiologicalReaction>
</comment>
<evidence type="ECO:0000256" key="13">
    <source>
        <dbReference type="ARBA" id="ARBA00049221"/>
    </source>
</evidence>
<gene>
    <name evidence="20" type="primary">ADTRP</name>
</gene>
<dbReference type="CTD" id="84830"/>
<dbReference type="GO" id="GO:0012505">
    <property type="term" value="C:endomembrane system"/>
    <property type="evidence" value="ECO:0007669"/>
    <property type="project" value="UniProtKB-SubCell"/>
</dbReference>
<evidence type="ECO:0000256" key="17">
    <source>
        <dbReference type="SAM" id="MobiDB-lite"/>
    </source>
</evidence>